<gene>
    <name evidence="2" type="ORF">HUJ06_029202</name>
</gene>
<protein>
    <recommendedName>
        <fullName evidence="1">Reverse transcriptase zinc-binding domain-containing protein</fullName>
    </recommendedName>
</protein>
<dbReference type="Proteomes" id="UP000607653">
    <property type="component" value="Unassembled WGS sequence"/>
</dbReference>
<organism evidence="2 3">
    <name type="scientific">Nelumbo nucifera</name>
    <name type="common">Sacred lotus</name>
    <dbReference type="NCBI Taxonomy" id="4432"/>
    <lineage>
        <taxon>Eukaryota</taxon>
        <taxon>Viridiplantae</taxon>
        <taxon>Streptophyta</taxon>
        <taxon>Embryophyta</taxon>
        <taxon>Tracheophyta</taxon>
        <taxon>Spermatophyta</taxon>
        <taxon>Magnoliopsida</taxon>
        <taxon>Proteales</taxon>
        <taxon>Nelumbonaceae</taxon>
        <taxon>Nelumbo</taxon>
    </lineage>
</organism>
<reference evidence="2 3" key="1">
    <citation type="journal article" date="2020" name="Mol. Biol. Evol.">
        <title>Distinct Expression and Methylation Patterns for Genes with Different Fates following a Single Whole-Genome Duplication in Flowering Plants.</title>
        <authorList>
            <person name="Shi T."/>
            <person name="Rahmani R.S."/>
            <person name="Gugger P.F."/>
            <person name="Wang M."/>
            <person name="Li H."/>
            <person name="Zhang Y."/>
            <person name="Li Z."/>
            <person name="Wang Q."/>
            <person name="Van de Peer Y."/>
            <person name="Marchal K."/>
            <person name="Chen J."/>
        </authorList>
    </citation>
    <scope>NUCLEOTIDE SEQUENCE [LARGE SCALE GENOMIC DNA]</scope>
    <source>
        <tissue evidence="2">Leaf</tissue>
    </source>
</reference>
<accession>A0A822Y1F9</accession>
<sequence length="93" mass="10865">MNLMQKLKQVVPKQNQLDMREWRWKIPGYFSTRSFYKLSETPSNFIASWVFNSAAPSKIAFLVWLPSLNKCLATDNLMRRGVTIRTAYVFCAI</sequence>
<name>A0A822Y1F9_NELNU</name>
<evidence type="ECO:0000313" key="2">
    <source>
        <dbReference type="EMBL" id="DAD27734.1"/>
    </source>
</evidence>
<proteinExistence type="predicted"/>
<dbReference type="Pfam" id="PF13966">
    <property type="entry name" value="zf-RVT"/>
    <property type="match status" value="1"/>
</dbReference>
<keyword evidence="3" id="KW-1185">Reference proteome</keyword>
<comment type="caution">
    <text evidence="2">The sequence shown here is derived from an EMBL/GenBank/DDBJ whole genome shotgun (WGS) entry which is preliminary data.</text>
</comment>
<dbReference type="AlphaFoldDB" id="A0A822Y1F9"/>
<evidence type="ECO:0000313" key="3">
    <source>
        <dbReference type="Proteomes" id="UP000607653"/>
    </source>
</evidence>
<dbReference type="InterPro" id="IPR026960">
    <property type="entry name" value="RVT-Znf"/>
</dbReference>
<evidence type="ECO:0000259" key="1">
    <source>
        <dbReference type="Pfam" id="PF13966"/>
    </source>
</evidence>
<feature type="domain" description="Reverse transcriptase zinc-binding" evidence="1">
    <location>
        <begin position="30"/>
        <end position="91"/>
    </location>
</feature>
<dbReference type="EMBL" id="DUZY01000002">
    <property type="protein sequence ID" value="DAD27734.1"/>
    <property type="molecule type" value="Genomic_DNA"/>
</dbReference>